<evidence type="ECO:0000313" key="3">
    <source>
        <dbReference type="Proteomes" id="UP001610432"/>
    </source>
</evidence>
<dbReference type="RefSeq" id="XP_070889064.1">
    <property type="nucleotide sequence ID" value="XM_071032380.1"/>
</dbReference>
<organism evidence="2 3">
    <name type="scientific">Aspergillus lucknowensis</name>
    <dbReference type="NCBI Taxonomy" id="176173"/>
    <lineage>
        <taxon>Eukaryota</taxon>
        <taxon>Fungi</taxon>
        <taxon>Dikarya</taxon>
        <taxon>Ascomycota</taxon>
        <taxon>Pezizomycotina</taxon>
        <taxon>Eurotiomycetes</taxon>
        <taxon>Eurotiomycetidae</taxon>
        <taxon>Eurotiales</taxon>
        <taxon>Aspergillaceae</taxon>
        <taxon>Aspergillus</taxon>
        <taxon>Aspergillus subgen. Nidulantes</taxon>
    </lineage>
</organism>
<sequence>MQKAELWGTRRARISAGHSWTFAGSENVSTSKIWRTDLRDDVSELLLLEDYDLALAPTTPAEGHLPIPIRPRVDAILHNLLAKSKRKVQGSADAEKLDTLFWGYEHVITRLETECQGKVRDYSLSYVLWYGDQLKLETNLVVIRAEKPIKDYLSVLAAMSMIQHNRNSDGNNKELYGIFTGTFKWVFLHLDSKNKYSSHKLDWFIQQQAIISQICGIMDNAVLSKLLCDDPVLDGWRLTRRSIRQVQQSERDYSGSLHRSTTADTDSKKLSLVNSVDSSDMPFRSLFSHGKKNKKGSRSHRLGGKKQLPIKAVTDLLPQDVEEILNLERENPKSTWTLRARERRNVPDYLKSILDDYELAFGRAEKNEAVVRTRIDAIVLTTLAAKKREEFGQFGGEKGPGKRTSTQSVSSYKSIHWGLERTIKLPWVVDGQKCLLSGKMDYALWYGRRDEAETNMVIVETKKYVSVSVGRDQVIAYMGMLHHGRKKAGRANTAIYGIATDSYDWTFIRLSPEGTLAITNLGWKDGYGAEIISHLHKIMDQAALLSPVPSHSLTRQQTVEELSGLCVE</sequence>
<comment type="caution">
    <text evidence="2">The sequence shown here is derived from an EMBL/GenBank/DDBJ whole genome shotgun (WGS) entry which is preliminary data.</text>
</comment>
<evidence type="ECO:0000313" key="2">
    <source>
        <dbReference type="EMBL" id="KAL2870085.1"/>
    </source>
</evidence>
<evidence type="ECO:0000256" key="1">
    <source>
        <dbReference type="SAM" id="MobiDB-lite"/>
    </source>
</evidence>
<feature type="region of interest" description="Disordered" evidence="1">
    <location>
        <begin position="284"/>
        <end position="304"/>
    </location>
</feature>
<reference evidence="2 3" key="1">
    <citation type="submission" date="2024-07" db="EMBL/GenBank/DDBJ databases">
        <title>Section-level genome sequencing and comparative genomics of Aspergillus sections Usti and Cavernicolus.</title>
        <authorList>
            <consortium name="Lawrence Berkeley National Laboratory"/>
            <person name="Nybo J.L."/>
            <person name="Vesth T.C."/>
            <person name="Theobald S."/>
            <person name="Frisvad J.C."/>
            <person name="Larsen T.O."/>
            <person name="Kjaerboelling I."/>
            <person name="Rothschild-Mancinelli K."/>
            <person name="Lyhne E.K."/>
            <person name="Kogle M.E."/>
            <person name="Barry K."/>
            <person name="Clum A."/>
            <person name="Na H."/>
            <person name="Ledsgaard L."/>
            <person name="Lin J."/>
            <person name="Lipzen A."/>
            <person name="Kuo A."/>
            <person name="Riley R."/>
            <person name="Mondo S."/>
            <person name="Labutti K."/>
            <person name="Haridas S."/>
            <person name="Pangalinan J."/>
            <person name="Salamov A.A."/>
            <person name="Simmons B.A."/>
            <person name="Magnuson J.K."/>
            <person name="Chen J."/>
            <person name="Drula E."/>
            <person name="Henrissat B."/>
            <person name="Wiebenga A."/>
            <person name="Lubbers R.J."/>
            <person name="Gomes A.C."/>
            <person name="Macurrencykelacurrency M.R."/>
            <person name="Stajich J."/>
            <person name="Grigoriev I.V."/>
            <person name="Mortensen U.H."/>
            <person name="De Vries R.P."/>
            <person name="Baker S.E."/>
            <person name="Andersen M.R."/>
        </authorList>
    </citation>
    <scope>NUCLEOTIDE SEQUENCE [LARGE SCALE GENOMIC DNA]</scope>
    <source>
        <strain evidence="2 3">CBS 449.75</strain>
    </source>
</reference>
<keyword evidence="3" id="KW-1185">Reference proteome</keyword>
<protein>
    <recommendedName>
        <fullName evidence="4">Fungal-type protein kinase domain-containing protein</fullName>
    </recommendedName>
</protein>
<accession>A0ABR4LZY6</accession>
<dbReference type="EMBL" id="JBFXLQ010000007">
    <property type="protein sequence ID" value="KAL2870085.1"/>
    <property type="molecule type" value="Genomic_DNA"/>
</dbReference>
<feature type="compositionally biased region" description="Basic residues" evidence="1">
    <location>
        <begin position="289"/>
        <end position="304"/>
    </location>
</feature>
<name>A0ABR4LZY6_9EURO</name>
<dbReference type="Proteomes" id="UP001610432">
    <property type="component" value="Unassembled WGS sequence"/>
</dbReference>
<dbReference type="GeneID" id="98147452"/>
<evidence type="ECO:0008006" key="4">
    <source>
        <dbReference type="Google" id="ProtNLM"/>
    </source>
</evidence>
<proteinExistence type="predicted"/>
<gene>
    <name evidence="2" type="ORF">BJX67DRAFT_378631</name>
</gene>